<proteinExistence type="predicted"/>
<comment type="subcellular location">
    <subcellularLocation>
        <location evidence="1">Membrane</location>
        <topology evidence="1">Multi-pass membrane protein</topology>
    </subcellularLocation>
</comment>
<keyword evidence="2 6" id="KW-0812">Transmembrane</keyword>
<reference evidence="7 8" key="1">
    <citation type="submission" date="2018-01" db="EMBL/GenBank/DDBJ databases">
        <title>Lactibacter flavus gen. nov., sp. nov., a novel bacterium of the family Propionibacteriaceae isolated from raw milk and dairy products.</title>
        <authorList>
            <person name="Wenning M."/>
            <person name="Breitenwieser F."/>
            <person name="Huptas C."/>
            <person name="von Neubeck M."/>
            <person name="Busse H.-J."/>
            <person name="Scherer S."/>
        </authorList>
    </citation>
    <scope>NUCLEOTIDE SEQUENCE [LARGE SCALE GENOMIC DNA]</scope>
    <source>
        <strain evidence="7 8">VG341</strain>
    </source>
</reference>
<dbReference type="AlphaFoldDB" id="A0A4Q2ECN9"/>
<sequence>MAPMSAPGFQPPQEPRVTAERPWFGPPSREGGVEAAGAGPFEANTPEPTLVLPPHLFAEAPTPVPGALRQGDSRDPWKGVPLSPSQRFWVPASHWLGLVTTWVGPVAILLTVGERDPRVRAHACASLNFEITVALALLVGAATLPWGVGAVIMGLTGAIWFLARIVAAARAARGRLVRYPGSLRLVR</sequence>
<comment type="caution">
    <text evidence="7">The sequence shown here is derived from an EMBL/GenBank/DDBJ whole genome shotgun (WGS) entry which is preliminary data.</text>
</comment>
<evidence type="ECO:0000256" key="2">
    <source>
        <dbReference type="ARBA" id="ARBA00022692"/>
    </source>
</evidence>
<keyword evidence="3 6" id="KW-1133">Transmembrane helix</keyword>
<evidence type="ECO:0000256" key="5">
    <source>
        <dbReference type="SAM" id="MobiDB-lite"/>
    </source>
</evidence>
<keyword evidence="4 6" id="KW-0472">Membrane</keyword>
<evidence type="ECO:0000256" key="4">
    <source>
        <dbReference type="ARBA" id="ARBA00023136"/>
    </source>
</evidence>
<evidence type="ECO:0000256" key="1">
    <source>
        <dbReference type="ARBA" id="ARBA00004141"/>
    </source>
</evidence>
<evidence type="ECO:0008006" key="9">
    <source>
        <dbReference type="Google" id="ProtNLM"/>
    </source>
</evidence>
<feature type="region of interest" description="Disordered" evidence="5">
    <location>
        <begin position="1"/>
        <end position="47"/>
    </location>
</feature>
<protein>
    <recommendedName>
        <fullName evidence="9">DUF4870 domain-containing protein</fullName>
    </recommendedName>
</protein>
<feature type="transmembrane region" description="Helical" evidence="6">
    <location>
        <begin position="124"/>
        <end position="144"/>
    </location>
</feature>
<evidence type="ECO:0000256" key="3">
    <source>
        <dbReference type="ARBA" id="ARBA00022989"/>
    </source>
</evidence>
<dbReference type="InterPro" id="IPR019109">
    <property type="entry name" value="MamF_MmsF"/>
</dbReference>
<dbReference type="Proteomes" id="UP000290624">
    <property type="component" value="Unassembled WGS sequence"/>
</dbReference>
<gene>
    <name evidence="7" type="ORF">C1706_12600</name>
</gene>
<name>A0A4Q2ECN9_9ACTN</name>
<accession>A0A4Q2ECN9</accession>
<evidence type="ECO:0000256" key="6">
    <source>
        <dbReference type="SAM" id="Phobius"/>
    </source>
</evidence>
<evidence type="ECO:0000313" key="7">
    <source>
        <dbReference type="EMBL" id="RXW31310.1"/>
    </source>
</evidence>
<dbReference type="EMBL" id="PPCV01000010">
    <property type="protein sequence ID" value="RXW31310.1"/>
    <property type="molecule type" value="Genomic_DNA"/>
</dbReference>
<keyword evidence="8" id="KW-1185">Reference proteome</keyword>
<organism evidence="7 8">
    <name type="scientific">Propioniciclava flava</name>
    <dbReference type="NCBI Taxonomy" id="2072026"/>
    <lineage>
        <taxon>Bacteria</taxon>
        <taxon>Bacillati</taxon>
        <taxon>Actinomycetota</taxon>
        <taxon>Actinomycetes</taxon>
        <taxon>Propionibacteriales</taxon>
        <taxon>Propionibacteriaceae</taxon>
        <taxon>Propioniciclava</taxon>
    </lineage>
</organism>
<dbReference type="OrthoDB" id="3734570at2"/>
<evidence type="ECO:0000313" key="8">
    <source>
        <dbReference type="Proteomes" id="UP000290624"/>
    </source>
</evidence>
<dbReference type="Pfam" id="PF09685">
    <property type="entry name" value="MamF_MmsF"/>
    <property type="match status" value="1"/>
</dbReference>
<feature type="transmembrane region" description="Helical" evidence="6">
    <location>
        <begin position="92"/>
        <end position="112"/>
    </location>
</feature>
<feature type="transmembrane region" description="Helical" evidence="6">
    <location>
        <begin position="150"/>
        <end position="169"/>
    </location>
</feature>